<accession>A0A7W7TZF8</accession>
<sequence>MERMLRKERTLRKEEVSHHSMHLRRPRALRGEGGCPEGVADGGEGFAGG</sequence>
<organism evidence="2 3">
    <name type="scientific">Streptomyces nymphaeiformis</name>
    <dbReference type="NCBI Taxonomy" id="2663842"/>
    <lineage>
        <taxon>Bacteria</taxon>
        <taxon>Bacillati</taxon>
        <taxon>Actinomycetota</taxon>
        <taxon>Actinomycetes</taxon>
        <taxon>Kitasatosporales</taxon>
        <taxon>Streptomycetaceae</taxon>
        <taxon>Streptomyces</taxon>
    </lineage>
</organism>
<dbReference type="Proteomes" id="UP000582643">
    <property type="component" value="Unassembled WGS sequence"/>
</dbReference>
<feature type="compositionally biased region" description="Basic residues" evidence="1">
    <location>
        <begin position="19"/>
        <end position="28"/>
    </location>
</feature>
<dbReference type="EMBL" id="JACHJY010000004">
    <property type="protein sequence ID" value="MBB4982178.1"/>
    <property type="molecule type" value="Genomic_DNA"/>
</dbReference>
<gene>
    <name evidence="2" type="ORF">GGE06_003088</name>
</gene>
<feature type="region of interest" description="Disordered" evidence="1">
    <location>
        <begin position="1"/>
        <end position="49"/>
    </location>
</feature>
<name>A0A7W7TZF8_9ACTN</name>
<keyword evidence="3" id="KW-1185">Reference proteome</keyword>
<dbReference type="AlphaFoldDB" id="A0A7W7TZF8"/>
<reference evidence="2 3" key="1">
    <citation type="submission" date="2020-08" db="EMBL/GenBank/DDBJ databases">
        <title>Genomic Encyclopedia of Type Strains, Phase III (KMG-III): the genomes of soil and plant-associated and newly described type strains.</title>
        <authorList>
            <person name="Whitman W."/>
        </authorList>
    </citation>
    <scope>NUCLEOTIDE SEQUENCE [LARGE SCALE GENOMIC DNA]</scope>
    <source>
        <strain evidence="2 3">SFB5A</strain>
    </source>
</reference>
<evidence type="ECO:0000313" key="3">
    <source>
        <dbReference type="Proteomes" id="UP000582643"/>
    </source>
</evidence>
<feature type="compositionally biased region" description="Gly residues" evidence="1">
    <location>
        <begin position="31"/>
        <end position="49"/>
    </location>
</feature>
<evidence type="ECO:0000313" key="2">
    <source>
        <dbReference type="EMBL" id="MBB4982178.1"/>
    </source>
</evidence>
<proteinExistence type="predicted"/>
<protein>
    <submittedName>
        <fullName evidence="2">Uncharacterized protein</fullName>
    </submittedName>
</protein>
<evidence type="ECO:0000256" key="1">
    <source>
        <dbReference type="SAM" id="MobiDB-lite"/>
    </source>
</evidence>
<comment type="caution">
    <text evidence="2">The sequence shown here is derived from an EMBL/GenBank/DDBJ whole genome shotgun (WGS) entry which is preliminary data.</text>
</comment>
<feature type="compositionally biased region" description="Basic and acidic residues" evidence="1">
    <location>
        <begin position="1"/>
        <end position="18"/>
    </location>
</feature>